<dbReference type="RefSeq" id="WP_155440938.1">
    <property type="nucleotide sequence ID" value="NZ_WNLA01000016.1"/>
</dbReference>
<proteinExistence type="predicted"/>
<dbReference type="Gene3D" id="2.60.120.380">
    <property type="match status" value="7"/>
</dbReference>
<evidence type="ECO:0000313" key="4">
    <source>
        <dbReference type="EMBL" id="MTW04583.1"/>
    </source>
</evidence>
<evidence type="ECO:0000256" key="1">
    <source>
        <dbReference type="ARBA" id="ARBA00022729"/>
    </source>
</evidence>
<evidence type="ECO:0000259" key="2">
    <source>
        <dbReference type="Pfam" id="PF13205"/>
    </source>
</evidence>
<dbReference type="Pfam" id="PF13205">
    <property type="entry name" value="Big_5"/>
    <property type="match status" value="1"/>
</dbReference>
<dbReference type="InterPro" id="IPR038255">
    <property type="entry name" value="PBS_linker_sf"/>
</dbReference>
<feature type="domain" description="SbsA Ig-like" evidence="2">
    <location>
        <begin position="818"/>
        <end position="927"/>
    </location>
</feature>
<name>A0A6L6Q431_9BURK</name>
<organism evidence="4 5">
    <name type="scientific">Pseudoduganella ginsengisoli</name>
    <dbReference type="NCBI Taxonomy" id="1462440"/>
    <lineage>
        <taxon>Bacteria</taxon>
        <taxon>Pseudomonadati</taxon>
        <taxon>Pseudomonadota</taxon>
        <taxon>Betaproteobacteria</taxon>
        <taxon>Burkholderiales</taxon>
        <taxon>Oxalobacteraceae</taxon>
        <taxon>Telluria group</taxon>
        <taxon>Pseudoduganella</taxon>
    </lineage>
</organism>
<protein>
    <submittedName>
        <fullName evidence="4">DUF4214 domain-containing protein</fullName>
    </submittedName>
</protein>
<dbReference type="OrthoDB" id="480426at2"/>
<comment type="caution">
    <text evidence="4">The sequence shown here is derived from an EMBL/GenBank/DDBJ whole genome shotgun (WGS) entry which is preliminary data.</text>
</comment>
<reference evidence="4 5" key="1">
    <citation type="submission" date="2019-11" db="EMBL/GenBank/DDBJ databases">
        <title>Type strains purchased from KCTC, JCM and DSMZ.</title>
        <authorList>
            <person name="Lu H."/>
        </authorList>
    </citation>
    <scope>NUCLEOTIDE SEQUENCE [LARGE SCALE GENOMIC DNA]</scope>
    <source>
        <strain evidence="4 5">KCTC 42409</strain>
    </source>
</reference>
<gene>
    <name evidence="4" type="ORF">GM668_21150</name>
</gene>
<keyword evidence="1" id="KW-0732">Signal</keyword>
<dbReference type="InterPro" id="IPR014755">
    <property type="entry name" value="Cu-Rt/internalin_Ig-like"/>
</dbReference>
<accession>A0A6L6Q431</accession>
<dbReference type="AlphaFoldDB" id="A0A6L6Q431"/>
<dbReference type="InterPro" id="IPR025282">
    <property type="entry name" value="DUF4214"/>
</dbReference>
<dbReference type="Pfam" id="PF13946">
    <property type="entry name" value="DUF4214"/>
    <property type="match status" value="1"/>
</dbReference>
<keyword evidence="5" id="KW-1185">Reference proteome</keyword>
<dbReference type="Gene3D" id="2.60.40.1220">
    <property type="match status" value="1"/>
</dbReference>
<dbReference type="EMBL" id="WNLA01000016">
    <property type="protein sequence ID" value="MTW04583.1"/>
    <property type="molecule type" value="Genomic_DNA"/>
</dbReference>
<dbReference type="Gene3D" id="1.10.3130.20">
    <property type="entry name" value="Phycobilisome linker domain"/>
    <property type="match status" value="1"/>
</dbReference>
<sequence>MATQTDDFANNTGTTGKLTLDIATTGNFEGPEDSDWFAVDLQAGVRYVFMIQSPGYDYSANERISLSLKDASGAPAGETVKGAIGTLPAIDFTAPASGTYYLAADEKYLSVPFGSYSLLAVRHPGSDDYAASTATTGKLAADGTVSGVFNLVGDRDWVKFHAVPTSHYSFSHTGGVTPATARIFDAGGKLAQQYSYSFDVAAEGDYYLEVLGLNTGAYTMALKEWKDDFPNTDAGAGVVAAGGSGVHAAIDYQTDQDRFQVSLEAGKYYTIAVGDQNYPMPAEIISPSGKEVGSIGLNTRADGVTLLAAESGTYYINVHLPMMTTYIKEAQPYDVKVSAGALDDIGDTAATAAPMQVGVAARGVLQSTGEKDMFNVPLQAGVTYSFAADGVASGGRWVQFDISGADGKLLGHVGNFDTGIYTFTPSRSGEYYATVYAGGYGATSNYAYTVNVARAADDVGANAGSAASLAIGATLSGTLEAGGGDRDWYAVNLTAGATYWFGAKSVAMSQSHSGQLRLLDAGGNELRTTQSSTSGAFADTLPFAPSASGTYYVEVSSPSRATGTYTISASVGAADDAGDTPQTAVALTPGTPLSGKLEVAVDKDMYKISGVAGMAYTVVLESAGNNTPKLQMTNGAGQDIPFKSLYWGGTNPDHLLVTAPADGDIYVTLSQSYGDGALPYKLSAQAYAVDDFSADKNTVGLLAPGAGVKGALAHPADSDWLRTTLEAGKTYAFQLLGAASNGGTLSTSRQYPLSVVGEGYTWTGAAADAITNAIETRMMFTPAKTGDYFVRVGSDDNFYGKNISMGTYTVRVLQTSGDKAAPVVVAQSHLPDAKDVALTDTRFALTFNEPVAIDKSGIKISDSQGKVVPPGYDSVGQAPYVNDSTVVLKSYGTWKPGATYTVTIPRDAIADLAGNPYTGPETFRFTTVAAVTAGTPAADLLQGGDGVTAVKIDGGAGIDTVWYGGSMYYHGIKRVGTEIQVTSYGGAVDVYTGVERVMMNDQLYAVDIDGNGGQAYRMYQAAFNRRPDSEGLGYWIGQLDKGMPLNDVARGFVASAEFKKLYGDAPSDDAFVTALYSNVLHRAPDADGFHYWQDVLHHGLPREEVLVSFGESVENKAALLEIIGNGFTYTPYLG</sequence>
<feature type="domain" description="DUF4214" evidence="3">
    <location>
        <begin position="1049"/>
        <end position="1117"/>
    </location>
</feature>
<dbReference type="InterPro" id="IPR032812">
    <property type="entry name" value="SbsA_Ig"/>
</dbReference>
<evidence type="ECO:0000313" key="5">
    <source>
        <dbReference type="Proteomes" id="UP000484015"/>
    </source>
</evidence>
<dbReference type="Proteomes" id="UP000484015">
    <property type="component" value="Unassembled WGS sequence"/>
</dbReference>
<evidence type="ECO:0000259" key="3">
    <source>
        <dbReference type="Pfam" id="PF13946"/>
    </source>
</evidence>